<sequence>MVVVLGVVLAGCKNAALEAKIADLEAKLAAKPATPPDGAAANAVAHIAGSLKEGASASIKASTTLGAAAELEKTADLVAEMGRIDGTVIMDVGGKRTVTVTRRSLAPSGGRIDGEIRLVGGRVDVGGCIDVSGTVNNAGTITHTGKVAHSGTVVQTGTVKHEGTVLSKGTITVNGVTKTVTVRERYDACGQLLSRQIVE</sequence>
<organism evidence="1 2">
    <name type="scientific">Candidatus Staskawiczbacteria bacterium RIFOXYC1_FULL_38_18</name>
    <dbReference type="NCBI Taxonomy" id="1802229"/>
    <lineage>
        <taxon>Bacteria</taxon>
        <taxon>Candidatus Staskawicziibacteriota</taxon>
    </lineage>
</organism>
<dbReference type="Proteomes" id="UP000177751">
    <property type="component" value="Unassembled WGS sequence"/>
</dbReference>
<dbReference type="AlphaFoldDB" id="A0A1G2JEL1"/>
<evidence type="ECO:0000313" key="2">
    <source>
        <dbReference type="Proteomes" id="UP000177751"/>
    </source>
</evidence>
<reference evidence="1 2" key="1">
    <citation type="journal article" date="2016" name="Nat. Commun.">
        <title>Thousands of microbial genomes shed light on interconnected biogeochemical processes in an aquifer system.</title>
        <authorList>
            <person name="Anantharaman K."/>
            <person name="Brown C.T."/>
            <person name="Hug L.A."/>
            <person name="Sharon I."/>
            <person name="Castelle C.J."/>
            <person name="Probst A.J."/>
            <person name="Thomas B.C."/>
            <person name="Singh A."/>
            <person name="Wilkins M.J."/>
            <person name="Karaoz U."/>
            <person name="Brodie E.L."/>
            <person name="Williams K.H."/>
            <person name="Hubbard S.S."/>
            <person name="Banfield J.F."/>
        </authorList>
    </citation>
    <scope>NUCLEOTIDE SEQUENCE [LARGE SCALE GENOMIC DNA]</scope>
</reference>
<dbReference type="STRING" id="1802229.A2401_02235"/>
<evidence type="ECO:0000313" key="1">
    <source>
        <dbReference type="EMBL" id="OGZ85556.1"/>
    </source>
</evidence>
<accession>A0A1G2JEL1</accession>
<dbReference type="EMBL" id="MHPP01000001">
    <property type="protein sequence ID" value="OGZ85556.1"/>
    <property type="molecule type" value="Genomic_DNA"/>
</dbReference>
<gene>
    <name evidence="1" type="ORF">A2401_02235</name>
</gene>
<proteinExistence type="predicted"/>
<name>A0A1G2JEL1_9BACT</name>
<comment type="caution">
    <text evidence="1">The sequence shown here is derived from an EMBL/GenBank/DDBJ whole genome shotgun (WGS) entry which is preliminary data.</text>
</comment>
<protein>
    <submittedName>
        <fullName evidence="1">Uncharacterized protein</fullName>
    </submittedName>
</protein>